<proteinExistence type="inferred from homology"/>
<dbReference type="Pfam" id="PF01127">
    <property type="entry name" value="Sdh_cyt"/>
    <property type="match status" value="1"/>
</dbReference>
<keyword evidence="9 12" id="KW-0408">Iron</keyword>
<evidence type="ECO:0000313" key="14">
    <source>
        <dbReference type="EMBL" id="TVO76556.1"/>
    </source>
</evidence>
<sequence length="128" mass="13444">MRTPSSAPVKFLNLWQIRFPIGAIASIAHRVSGVLLLIALPLLASVLARSLQSPAEFDALRAAATSASGTLILALATWALAHHVLAGIRHLLMDVGIGSGLAQARRSARAALIAAPIIALYILVRGLW</sequence>
<gene>
    <name evidence="14" type="primary">sdhC</name>
    <name evidence="14" type="ORF">FHP89_09935</name>
</gene>
<dbReference type="Proteomes" id="UP000318349">
    <property type="component" value="Unassembled WGS sequence"/>
</dbReference>
<dbReference type="EMBL" id="VMNI01000008">
    <property type="protein sequence ID" value="TVO76556.1"/>
    <property type="molecule type" value="Genomic_DNA"/>
</dbReference>
<name>A0A558E8M0_9RHOO</name>
<evidence type="ECO:0000256" key="10">
    <source>
        <dbReference type="ARBA" id="ARBA00023136"/>
    </source>
</evidence>
<reference evidence="14 15" key="1">
    <citation type="submission" date="2019-07" db="EMBL/GenBank/DDBJ databases">
        <title>The pathways for chlorine oxyanion respiration interact through the shared metabolite chlorate.</title>
        <authorList>
            <person name="Barnum T.P."/>
            <person name="Cheng Y."/>
            <person name="Hill K.A."/>
            <person name="Lucas L.N."/>
            <person name="Carlson H.K."/>
            <person name="Coates J.D."/>
        </authorList>
    </citation>
    <scope>NUCLEOTIDE SEQUENCE [LARGE SCALE GENOMIC DNA]</scope>
    <source>
        <strain evidence="14 15">SFB-1</strain>
    </source>
</reference>
<comment type="cofactor">
    <cofactor evidence="12">
        <name>heme</name>
        <dbReference type="ChEBI" id="CHEBI:30413"/>
    </cofactor>
    <text evidence="12">The heme is bound between the two transmembrane subunits.</text>
</comment>
<feature type="transmembrane region" description="Helical" evidence="13">
    <location>
        <begin position="63"/>
        <end position="86"/>
    </location>
</feature>
<dbReference type="NCBIfam" id="TIGR02970">
    <property type="entry name" value="succ_dehyd_cytB"/>
    <property type="match status" value="1"/>
</dbReference>
<dbReference type="GO" id="GO:0006099">
    <property type="term" value="P:tricarboxylic acid cycle"/>
    <property type="evidence" value="ECO:0007669"/>
    <property type="project" value="InterPro"/>
</dbReference>
<evidence type="ECO:0000256" key="5">
    <source>
        <dbReference type="ARBA" id="ARBA00022617"/>
    </source>
</evidence>
<evidence type="ECO:0000256" key="11">
    <source>
        <dbReference type="ARBA" id="ARBA00025912"/>
    </source>
</evidence>
<evidence type="ECO:0000256" key="13">
    <source>
        <dbReference type="SAM" id="Phobius"/>
    </source>
</evidence>
<keyword evidence="6 13" id="KW-0812">Transmembrane</keyword>
<evidence type="ECO:0000256" key="9">
    <source>
        <dbReference type="ARBA" id="ARBA00023004"/>
    </source>
</evidence>
<evidence type="ECO:0000256" key="6">
    <source>
        <dbReference type="ARBA" id="ARBA00022692"/>
    </source>
</evidence>
<dbReference type="InterPro" id="IPR034804">
    <property type="entry name" value="SQR/QFR_C/D"/>
</dbReference>
<feature type="binding site" description="axial binding residue" evidence="12">
    <location>
        <position position="83"/>
    </location>
    <ligand>
        <name>heme</name>
        <dbReference type="ChEBI" id="CHEBI:30413"/>
        <note>ligand shared with second transmembrane subunit</note>
    </ligand>
    <ligandPart>
        <name>Fe</name>
        <dbReference type="ChEBI" id="CHEBI:18248"/>
    </ligandPart>
</feature>
<evidence type="ECO:0000256" key="1">
    <source>
        <dbReference type="ARBA" id="ARBA00004050"/>
    </source>
</evidence>
<dbReference type="Gene3D" id="1.20.1300.10">
    <property type="entry name" value="Fumarate reductase/succinate dehydrogenase, transmembrane subunit"/>
    <property type="match status" value="1"/>
</dbReference>
<evidence type="ECO:0000256" key="2">
    <source>
        <dbReference type="ARBA" id="ARBA00004141"/>
    </source>
</evidence>
<dbReference type="GO" id="GO:0005886">
    <property type="term" value="C:plasma membrane"/>
    <property type="evidence" value="ECO:0007669"/>
    <property type="project" value="TreeGrafter"/>
</dbReference>
<evidence type="ECO:0000256" key="4">
    <source>
        <dbReference type="ARBA" id="ARBA00020076"/>
    </source>
</evidence>
<dbReference type="PANTHER" id="PTHR10978">
    <property type="entry name" value="SUCCINATE DEHYDROGENASE CYTOCHROME B560 SUBUNIT"/>
    <property type="match status" value="1"/>
</dbReference>
<evidence type="ECO:0000256" key="12">
    <source>
        <dbReference type="PIRSR" id="PIRSR000178-1"/>
    </source>
</evidence>
<dbReference type="InterPro" id="IPR018495">
    <property type="entry name" value="Succ_DH_cyt_bsu_CS"/>
</dbReference>
<dbReference type="CDD" id="cd03499">
    <property type="entry name" value="SQR_TypeC_SdhC"/>
    <property type="match status" value="1"/>
</dbReference>
<accession>A0A558E8M0</accession>
<dbReference type="GO" id="GO:0046872">
    <property type="term" value="F:metal ion binding"/>
    <property type="evidence" value="ECO:0007669"/>
    <property type="project" value="UniProtKB-KW"/>
</dbReference>
<comment type="function">
    <text evidence="1">Membrane-anchoring subunit of succinate dehydrogenase (SDH).</text>
</comment>
<evidence type="ECO:0000256" key="7">
    <source>
        <dbReference type="ARBA" id="ARBA00022723"/>
    </source>
</evidence>
<comment type="caution">
    <text evidence="14">The sequence shown here is derived from an EMBL/GenBank/DDBJ whole genome shotgun (WGS) entry which is preliminary data.</text>
</comment>
<comment type="similarity">
    <text evidence="3">Belongs to the cytochrome b560 family.</text>
</comment>
<feature type="transmembrane region" description="Helical" evidence="13">
    <location>
        <begin position="107"/>
        <end position="124"/>
    </location>
</feature>
<keyword evidence="5 12" id="KW-0349">Heme</keyword>
<dbReference type="GO" id="GO:0009055">
    <property type="term" value="F:electron transfer activity"/>
    <property type="evidence" value="ECO:0007669"/>
    <property type="project" value="InterPro"/>
</dbReference>
<comment type="subunit">
    <text evidence="11">Part of an enzyme complex containing four subunits: a flavoprotein, an iron-sulfur protein, plus two membrane-anchoring proteins, SdhC and SdhD. The complex can form homotrimers.</text>
</comment>
<organism evidence="14 15">
    <name type="scientific">Denitromonas halophila</name>
    <dbReference type="NCBI Taxonomy" id="1629404"/>
    <lineage>
        <taxon>Bacteria</taxon>
        <taxon>Pseudomonadati</taxon>
        <taxon>Pseudomonadota</taxon>
        <taxon>Betaproteobacteria</taxon>
        <taxon>Rhodocyclales</taxon>
        <taxon>Zoogloeaceae</taxon>
        <taxon>Denitromonas</taxon>
    </lineage>
</organism>
<dbReference type="PROSITE" id="PS01001">
    <property type="entry name" value="SDH_CYT_2"/>
    <property type="match status" value="1"/>
</dbReference>
<keyword evidence="10 13" id="KW-0472">Membrane</keyword>
<dbReference type="PIRSF" id="PIRSF000178">
    <property type="entry name" value="SDH_cyt_b560"/>
    <property type="match status" value="1"/>
</dbReference>
<keyword evidence="7 12" id="KW-0479">Metal-binding</keyword>
<dbReference type="InterPro" id="IPR014314">
    <property type="entry name" value="Succ_DH_cytb556"/>
</dbReference>
<dbReference type="AlphaFoldDB" id="A0A558E8M0"/>
<evidence type="ECO:0000256" key="8">
    <source>
        <dbReference type="ARBA" id="ARBA00022989"/>
    </source>
</evidence>
<keyword evidence="8 13" id="KW-1133">Transmembrane helix</keyword>
<evidence type="ECO:0000256" key="3">
    <source>
        <dbReference type="ARBA" id="ARBA00007244"/>
    </source>
</evidence>
<dbReference type="PANTHER" id="PTHR10978:SF5">
    <property type="entry name" value="SUCCINATE DEHYDROGENASE CYTOCHROME B560 SUBUNIT, MITOCHONDRIAL"/>
    <property type="match status" value="1"/>
</dbReference>
<dbReference type="InterPro" id="IPR000701">
    <property type="entry name" value="SuccDH_FuR_B_TM-su"/>
</dbReference>
<feature type="transmembrane region" description="Helical" evidence="13">
    <location>
        <begin position="21"/>
        <end position="43"/>
    </location>
</feature>
<protein>
    <recommendedName>
        <fullName evidence="4">Succinate dehydrogenase cytochrome b556 subunit</fullName>
    </recommendedName>
</protein>
<dbReference type="SUPFAM" id="SSF81343">
    <property type="entry name" value="Fumarate reductase respiratory complex transmembrane subunits"/>
    <property type="match status" value="1"/>
</dbReference>
<evidence type="ECO:0000313" key="15">
    <source>
        <dbReference type="Proteomes" id="UP000318349"/>
    </source>
</evidence>
<comment type="subcellular location">
    <subcellularLocation>
        <location evidence="2">Membrane</location>
        <topology evidence="2">Multi-pass membrane protein</topology>
    </subcellularLocation>
</comment>